<protein>
    <recommendedName>
        <fullName evidence="4">Secreted protein</fullName>
    </recommendedName>
</protein>
<organism evidence="2 3">
    <name type="scientific">Lentinula detonsa</name>
    <dbReference type="NCBI Taxonomy" id="2804962"/>
    <lineage>
        <taxon>Eukaryota</taxon>
        <taxon>Fungi</taxon>
        <taxon>Dikarya</taxon>
        <taxon>Basidiomycota</taxon>
        <taxon>Agaricomycotina</taxon>
        <taxon>Agaricomycetes</taxon>
        <taxon>Agaricomycetidae</taxon>
        <taxon>Agaricales</taxon>
        <taxon>Marasmiineae</taxon>
        <taxon>Omphalotaceae</taxon>
        <taxon>Lentinula</taxon>
    </lineage>
</organism>
<name>A0A9W8NQG0_9AGAR</name>
<comment type="caution">
    <text evidence="2">The sequence shown here is derived from an EMBL/GenBank/DDBJ whole genome shotgun (WGS) entry which is preliminary data.</text>
</comment>
<dbReference type="AlphaFoldDB" id="A0A9W8NQG0"/>
<dbReference type="EMBL" id="JANVFU010000023">
    <property type="protein sequence ID" value="KAJ3738729.1"/>
    <property type="molecule type" value="Genomic_DNA"/>
</dbReference>
<evidence type="ECO:0000313" key="2">
    <source>
        <dbReference type="EMBL" id="KAJ3738729.1"/>
    </source>
</evidence>
<evidence type="ECO:0008006" key="4">
    <source>
        <dbReference type="Google" id="ProtNLM"/>
    </source>
</evidence>
<feature type="chain" id="PRO_5040811477" description="Secreted protein" evidence="1">
    <location>
        <begin position="27"/>
        <end position="81"/>
    </location>
</feature>
<keyword evidence="3" id="KW-1185">Reference proteome</keyword>
<sequence length="81" mass="9085">MSNLLSCRPFRFVILILLGLCLMAYAAPTPSFGFRSHTNVLVLLCPPWRTLTDRFPETFYSRPVDANDNGGRHEGGRTSVL</sequence>
<gene>
    <name evidence="2" type="ORF">DFH05DRAFT_1516687</name>
</gene>
<proteinExistence type="predicted"/>
<evidence type="ECO:0000313" key="3">
    <source>
        <dbReference type="Proteomes" id="UP001142393"/>
    </source>
</evidence>
<reference evidence="2 3" key="1">
    <citation type="journal article" date="2023" name="Proc. Natl. Acad. Sci. U.S.A.">
        <title>A global phylogenomic analysis of the shiitake genus Lentinula.</title>
        <authorList>
            <person name="Sierra-Patev S."/>
            <person name="Min B."/>
            <person name="Naranjo-Ortiz M."/>
            <person name="Looney B."/>
            <person name="Konkel Z."/>
            <person name="Slot J.C."/>
            <person name="Sakamoto Y."/>
            <person name="Steenwyk J.L."/>
            <person name="Rokas A."/>
            <person name="Carro J."/>
            <person name="Camarero S."/>
            <person name="Ferreira P."/>
            <person name="Molpeceres G."/>
            <person name="Ruiz-Duenas F.J."/>
            <person name="Serrano A."/>
            <person name="Henrissat B."/>
            <person name="Drula E."/>
            <person name="Hughes K.W."/>
            <person name="Mata J.L."/>
            <person name="Ishikawa N.K."/>
            <person name="Vargas-Isla R."/>
            <person name="Ushijima S."/>
            <person name="Smith C.A."/>
            <person name="Donoghue J."/>
            <person name="Ahrendt S."/>
            <person name="Andreopoulos W."/>
            <person name="He G."/>
            <person name="LaButti K."/>
            <person name="Lipzen A."/>
            <person name="Ng V."/>
            <person name="Riley R."/>
            <person name="Sandor L."/>
            <person name="Barry K."/>
            <person name="Martinez A.T."/>
            <person name="Xiao Y."/>
            <person name="Gibbons J.G."/>
            <person name="Terashima K."/>
            <person name="Grigoriev I.V."/>
            <person name="Hibbett D."/>
        </authorList>
    </citation>
    <scope>NUCLEOTIDE SEQUENCE [LARGE SCALE GENOMIC DNA]</scope>
    <source>
        <strain evidence="2 3">TFB7810</strain>
    </source>
</reference>
<keyword evidence="1" id="KW-0732">Signal</keyword>
<evidence type="ECO:0000256" key="1">
    <source>
        <dbReference type="SAM" id="SignalP"/>
    </source>
</evidence>
<dbReference type="Proteomes" id="UP001142393">
    <property type="component" value="Unassembled WGS sequence"/>
</dbReference>
<accession>A0A9W8NQG0</accession>
<feature type="signal peptide" evidence="1">
    <location>
        <begin position="1"/>
        <end position="26"/>
    </location>
</feature>